<organism evidence="9 10">
    <name type="scientific">Sumerlaea chitinivorans</name>
    <dbReference type="NCBI Taxonomy" id="2250252"/>
    <lineage>
        <taxon>Bacteria</taxon>
        <taxon>Candidatus Sumerlaeota</taxon>
        <taxon>Candidatus Sumerlaeia</taxon>
        <taxon>Candidatus Sumerlaeales</taxon>
        <taxon>Candidatus Sumerlaeaceae</taxon>
        <taxon>Candidatus Sumerlaea</taxon>
    </lineage>
</organism>
<sequence>MKQLVRQLVSLIAVTLLTLSTGSGWAEETTGTVAKDGGTTPSESMEGALAKRLARLPEVLATYDGGQFTKEELSATLQLRKPRALAQFSPAVILNASDAVLREVVKDFLYERFLYEKAKTEGIDENTSTIREKLAEYEGEVFNRLYYERVFAKELEKAREERMRELYEQEKATKYTVPGVTKLAEIYLSAYKSYEVKSGETLAEIAKREAGDPQAVRRILREDPFHFYRRSPGVETGEVDYREVQAGEKLLVPLKKDELTSKEALAKKLRAEAIAGADFLELAEKHSDAPASRRKEVFKLESDMMSEVQRAVEQARGTSITEVVRSPHGFHILKIMDRTETQTLSFEQVRNKIELSAEDQRRIEDTARRNLFDRLSSKYKLEMNTEALRRDDPGGTDPLTASTWLARIGDFRYTYDDFQREVLPYQKSWRGMNYDERLKFLRSSPKIVMELVKRESKALGLEKDPVYRSEMESKKIIEVTTEWLRRREQSRKPPTDEELRAWYEQHLDKFTGAEKVKLREITKRVNLLLPDAERQAAIESAKKQLNDIRSKIRTVQDFEEYARRESDAIATRSRGGLIGVVPTSFRGDAFRNEIAKLKVGQISEPFLYGSEVMIIMLEEKIPAPVVSFEEALPKVRRMYELEQTRKGRDLERDELFKEKRVELKF</sequence>
<keyword evidence="3 7" id="KW-0732">Signal</keyword>
<dbReference type="InterPro" id="IPR050245">
    <property type="entry name" value="PrsA_foldase"/>
</dbReference>
<dbReference type="PANTHER" id="PTHR47245:SF1">
    <property type="entry name" value="FOLDASE PROTEIN PRSA"/>
    <property type="match status" value="1"/>
</dbReference>
<reference evidence="9 10" key="1">
    <citation type="submission" date="2018-05" db="EMBL/GenBank/DDBJ databases">
        <title>A metagenomic window into the 2 km-deep terrestrial subsurface aquifer revealed taxonomically and functionally diverse microbial community comprising novel uncultured bacterial lineages.</title>
        <authorList>
            <person name="Kadnikov V.V."/>
            <person name="Mardanov A.V."/>
            <person name="Beletsky A.V."/>
            <person name="Banks D."/>
            <person name="Pimenov N.V."/>
            <person name="Frank Y.A."/>
            <person name="Karnachuk O.V."/>
            <person name="Ravin N.V."/>
        </authorList>
    </citation>
    <scope>NUCLEOTIDE SEQUENCE [LARGE SCALE GENOMIC DNA]</scope>
    <source>
        <strain evidence="9">BY</strain>
    </source>
</reference>
<dbReference type="Gene3D" id="3.10.50.40">
    <property type="match status" value="2"/>
</dbReference>
<dbReference type="GO" id="GO:0003755">
    <property type="term" value="F:peptidyl-prolyl cis-trans isomerase activity"/>
    <property type="evidence" value="ECO:0007669"/>
    <property type="project" value="UniProtKB-KW"/>
</dbReference>
<feature type="signal peptide" evidence="7">
    <location>
        <begin position="1"/>
        <end position="26"/>
    </location>
</feature>
<evidence type="ECO:0000313" key="9">
    <source>
        <dbReference type="EMBL" id="AXA36733.1"/>
    </source>
</evidence>
<dbReference type="Pfam" id="PF13145">
    <property type="entry name" value="Rotamase_2"/>
    <property type="match status" value="1"/>
</dbReference>
<evidence type="ECO:0000256" key="7">
    <source>
        <dbReference type="SAM" id="SignalP"/>
    </source>
</evidence>
<evidence type="ECO:0000313" key="10">
    <source>
        <dbReference type="Proteomes" id="UP000262583"/>
    </source>
</evidence>
<feature type="domain" description="PpiC" evidence="8">
    <location>
        <begin position="513"/>
        <end position="619"/>
    </location>
</feature>
<dbReference type="PANTHER" id="PTHR47245">
    <property type="entry name" value="PEPTIDYLPROLYL ISOMERASE"/>
    <property type="match status" value="1"/>
</dbReference>
<dbReference type="AlphaFoldDB" id="A0A2Z4Y8H0"/>
<evidence type="ECO:0000256" key="1">
    <source>
        <dbReference type="ARBA" id="ARBA00000971"/>
    </source>
</evidence>
<keyword evidence="4 6" id="KW-0697">Rotamase</keyword>
<dbReference type="KEGG" id="schv:BRCON_1956"/>
<dbReference type="SUPFAM" id="SSF54534">
    <property type="entry name" value="FKBP-like"/>
    <property type="match status" value="2"/>
</dbReference>
<evidence type="ECO:0000256" key="3">
    <source>
        <dbReference type="ARBA" id="ARBA00022729"/>
    </source>
</evidence>
<dbReference type="InterPro" id="IPR000297">
    <property type="entry name" value="PPIase_PpiC"/>
</dbReference>
<feature type="domain" description="PpiC" evidence="8">
    <location>
        <begin position="250"/>
        <end position="337"/>
    </location>
</feature>
<dbReference type="InterPro" id="IPR046357">
    <property type="entry name" value="PPIase_dom_sf"/>
</dbReference>
<keyword evidence="5 6" id="KW-0413">Isomerase</keyword>
<comment type="catalytic activity">
    <reaction evidence="1">
        <text>[protein]-peptidylproline (omega=180) = [protein]-peptidylproline (omega=0)</text>
        <dbReference type="Rhea" id="RHEA:16237"/>
        <dbReference type="Rhea" id="RHEA-COMP:10747"/>
        <dbReference type="Rhea" id="RHEA-COMP:10748"/>
        <dbReference type="ChEBI" id="CHEBI:83833"/>
        <dbReference type="ChEBI" id="CHEBI:83834"/>
        <dbReference type="EC" id="5.2.1.8"/>
    </reaction>
</comment>
<evidence type="ECO:0000256" key="5">
    <source>
        <dbReference type="ARBA" id="ARBA00023235"/>
    </source>
</evidence>
<evidence type="ECO:0000256" key="6">
    <source>
        <dbReference type="PROSITE-ProRule" id="PRU00278"/>
    </source>
</evidence>
<gene>
    <name evidence="9" type="ORF">BRCON_1956</name>
</gene>
<dbReference type="PROSITE" id="PS50198">
    <property type="entry name" value="PPIC_PPIASE_2"/>
    <property type="match status" value="2"/>
</dbReference>
<dbReference type="EMBL" id="CP030759">
    <property type="protein sequence ID" value="AXA36733.1"/>
    <property type="molecule type" value="Genomic_DNA"/>
</dbReference>
<evidence type="ECO:0000259" key="8">
    <source>
        <dbReference type="PROSITE" id="PS50198"/>
    </source>
</evidence>
<dbReference type="EC" id="5.2.1.8" evidence="2"/>
<evidence type="ECO:0000256" key="2">
    <source>
        <dbReference type="ARBA" id="ARBA00013194"/>
    </source>
</evidence>
<feature type="chain" id="PRO_5016443215" description="peptidylprolyl isomerase" evidence="7">
    <location>
        <begin position="27"/>
        <end position="665"/>
    </location>
</feature>
<dbReference type="Pfam" id="PF00639">
    <property type="entry name" value="Rotamase"/>
    <property type="match status" value="1"/>
</dbReference>
<dbReference type="Proteomes" id="UP000262583">
    <property type="component" value="Chromosome"/>
</dbReference>
<evidence type="ECO:0000256" key="4">
    <source>
        <dbReference type="ARBA" id="ARBA00023110"/>
    </source>
</evidence>
<protein>
    <recommendedName>
        <fullName evidence="2">peptidylprolyl isomerase</fullName>
        <ecNumber evidence="2">5.2.1.8</ecNumber>
    </recommendedName>
</protein>
<proteinExistence type="predicted"/>
<name>A0A2Z4Y8H0_SUMC1</name>
<accession>A0A2Z4Y8H0</accession>